<comment type="caution">
    <text evidence="3">The sequence shown here is derived from an EMBL/GenBank/DDBJ whole genome shotgun (WGS) entry which is preliminary data.</text>
</comment>
<accession>A0ABY1ZS79</accession>
<organism evidence="3 4">
    <name type="scientific">Marinobacter halodurans</name>
    <dbReference type="NCBI Taxonomy" id="2528979"/>
    <lineage>
        <taxon>Bacteria</taxon>
        <taxon>Pseudomonadati</taxon>
        <taxon>Pseudomonadota</taxon>
        <taxon>Gammaproteobacteria</taxon>
        <taxon>Pseudomonadales</taxon>
        <taxon>Marinobacteraceae</taxon>
        <taxon>Marinobacter</taxon>
    </lineage>
</organism>
<evidence type="ECO:0000313" key="4">
    <source>
        <dbReference type="Proteomes" id="UP000313645"/>
    </source>
</evidence>
<evidence type="ECO:0000256" key="1">
    <source>
        <dbReference type="SAM" id="MobiDB-lite"/>
    </source>
</evidence>
<evidence type="ECO:0000256" key="2">
    <source>
        <dbReference type="SAM" id="SignalP"/>
    </source>
</evidence>
<reference evidence="3 4" key="1">
    <citation type="submission" date="2019-02" db="EMBL/GenBank/DDBJ databases">
        <title>Marinobacter halodurans sp. nov., a marine bacterium isolated from sea tidal flat.</title>
        <authorList>
            <person name="Yoo Y."/>
            <person name="Lee D.W."/>
            <person name="Kim B.S."/>
            <person name="Kim J.-J."/>
        </authorList>
    </citation>
    <scope>NUCLEOTIDE SEQUENCE [LARGE SCALE GENOMIC DNA]</scope>
    <source>
        <strain evidence="3 4">YJ-S3-2</strain>
    </source>
</reference>
<keyword evidence="4" id="KW-1185">Reference proteome</keyword>
<dbReference type="RefSeq" id="WP_131479481.1">
    <property type="nucleotide sequence ID" value="NZ_SJDL01000005.1"/>
</dbReference>
<name>A0ABY1ZS79_9GAMM</name>
<proteinExistence type="predicted"/>
<gene>
    <name evidence="3" type="ORF">EZI54_04490</name>
</gene>
<protein>
    <submittedName>
        <fullName evidence="3">Uncharacterized protein</fullName>
    </submittedName>
</protein>
<evidence type="ECO:0000313" key="3">
    <source>
        <dbReference type="EMBL" id="TBW58120.1"/>
    </source>
</evidence>
<dbReference type="Proteomes" id="UP000313645">
    <property type="component" value="Unassembled WGS sequence"/>
</dbReference>
<sequence>MKRRLTFRPFLFALLLISPLVYGACPKDPATAYEQLYCDIQAKGGGSTLPSFEDFRRNSPQVQALLLKRPAARLGLSVPGPEAATSQSAKPSPPGTSERPKTEPESGPTPPPAVASAFEGCQLGGTVIRCPSARYELATNQANSALRAGVLDDDNRLGLSAYRGDLSDETAVRAYLSDAYDRYIAKMLEIGLGGTTMSFTRFYNSFRRHEAKGIDFAQRMDETFDYLKQDKRTLGVNRKPPDELPKSLKNCAPSGARVIVCDNVATNWVYVRD</sequence>
<keyword evidence="2" id="KW-0732">Signal</keyword>
<feature type="chain" id="PRO_5045699559" evidence="2">
    <location>
        <begin position="24"/>
        <end position="273"/>
    </location>
</feature>
<dbReference type="EMBL" id="SJDL01000005">
    <property type="protein sequence ID" value="TBW58120.1"/>
    <property type="molecule type" value="Genomic_DNA"/>
</dbReference>
<feature type="region of interest" description="Disordered" evidence="1">
    <location>
        <begin position="76"/>
        <end position="115"/>
    </location>
</feature>
<feature type="signal peptide" evidence="2">
    <location>
        <begin position="1"/>
        <end position="23"/>
    </location>
</feature>